<evidence type="ECO:0000256" key="17">
    <source>
        <dbReference type="ARBA" id="ARBA00046288"/>
    </source>
</evidence>
<comment type="catalytic activity">
    <reaction evidence="1 18">
        <text>4 hydroquinone + O2 = 4 benzosemiquinone + 2 H2O</text>
        <dbReference type="Rhea" id="RHEA:11276"/>
        <dbReference type="ChEBI" id="CHEBI:15377"/>
        <dbReference type="ChEBI" id="CHEBI:15379"/>
        <dbReference type="ChEBI" id="CHEBI:17594"/>
        <dbReference type="ChEBI" id="CHEBI:17977"/>
        <dbReference type="EC" id="1.10.3.2"/>
    </reaction>
</comment>
<feature type="compositionally biased region" description="Pro residues" evidence="20">
    <location>
        <begin position="976"/>
        <end position="1009"/>
    </location>
</feature>
<dbReference type="PROSITE" id="PS50011">
    <property type="entry name" value="PROTEIN_KINASE_DOM"/>
    <property type="match status" value="1"/>
</dbReference>
<gene>
    <name evidence="23" type="ORF">HID58_039564</name>
</gene>
<keyword evidence="5 18" id="KW-0052">Apoplast</keyword>
<feature type="domain" description="Protein kinase" evidence="22">
    <location>
        <begin position="1090"/>
        <end position="1337"/>
    </location>
</feature>
<dbReference type="InterPro" id="IPR011009">
    <property type="entry name" value="Kinase-like_dom_sf"/>
</dbReference>
<dbReference type="InterPro" id="IPR032675">
    <property type="entry name" value="LRR_dom_sf"/>
</dbReference>
<feature type="transmembrane region" description="Helical" evidence="21">
    <location>
        <begin position="827"/>
        <end position="849"/>
    </location>
</feature>
<evidence type="ECO:0000256" key="9">
    <source>
        <dbReference type="ARBA" id="ARBA00022729"/>
    </source>
</evidence>
<dbReference type="Pfam" id="PF24093">
    <property type="entry name" value="DUF7377"/>
    <property type="match status" value="1"/>
</dbReference>
<evidence type="ECO:0000313" key="24">
    <source>
        <dbReference type="Proteomes" id="UP000824890"/>
    </source>
</evidence>
<evidence type="ECO:0000256" key="6">
    <source>
        <dbReference type="ARBA" id="ARBA00022525"/>
    </source>
</evidence>
<evidence type="ECO:0000256" key="12">
    <source>
        <dbReference type="ARBA" id="ARBA00023002"/>
    </source>
</evidence>
<evidence type="ECO:0000256" key="15">
    <source>
        <dbReference type="ARBA" id="ARBA00023180"/>
    </source>
</evidence>
<dbReference type="InterPro" id="IPR008972">
    <property type="entry name" value="Cupredoxin"/>
</dbReference>
<keyword evidence="6 18" id="KW-0964">Secreted</keyword>
<dbReference type="Gene3D" id="3.80.10.10">
    <property type="entry name" value="Ribonuclease Inhibitor"/>
    <property type="match status" value="1"/>
</dbReference>
<dbReference type="PANTHER" id="PTHR46084:SF39">
    <property type="entry name" value="LEUCINE-RICH REPEAT PROTEIN KINASE FAMILY PROTEIN"/>
    <property type="match status" value="1"/>
</dbReference>
<dbReference type="Gene3D" id="2.60.40.420">
    <property type="entry name" value="Cupredoxins - blue copper proteins"/>
    <property type="match status" value="3"/>
</dbReference>
<evidence type="ECO:0000256" key="2">
    <source>
        <dbReference type="ARBA" id="ARBA00004271"/>
    </source>
</evidence>
<feature type="coiled-coil region" evidence="19">
    <location>
        <begin position="1"/>
        <end position="28"/>
    </location>
</feature>
<keyword evidence="16 18" id="KW-0439">Lignin degradation</keyword>
<keyword evidence="10 18" id="KW-0677">Repeat</keyword>
<evidence type="ECO:0000256" key="14">
    <source>
        <dbReference type="ARBA" id="ARBA00023136"/>
    </source>
</evidence>
<dbReference type="SUPFAM" id="SSF56112">
    <property type="entry name" value="Protein kinase-like (PK-like)"/>
    <property type="match status" value="1"/>
</dbReference>
<evidence type="ECO:0000256" key="13">
    <source>
        <dbReference type="ARBA" id="ARBA00023008"/>
    </source>
</evidence>
<evidence type="ECO:0000256" key="20">
    <source>
        <dbReference type="SAM" id="MobiDB-lite"/>
    </source>
</evidence>
<evidence type="ECO:0000256" key="3">
    <source>
        <dbReference type="ARBA" id="ARBA00010609"/>
    </source>
</evidence>
<name>A0ABQ8BSE8_BRANA</name>
<keyword evidence="15" id="KW-0325">Glycoprotein</keyword>
<feature type="transmembrane region" description="Helical" evidence="21">
    <location>
        <begin position="1027"/>
        <end position="1050"/>
    </location>
</feature>
<feature type="compositionally biased region" description="Low complexity" evidence="20">
    <location>
        <begin position="964"/>
        <end position="975"/>
    </location>
</feature>
<comment type="cofactor">
    <cofactor evidence="18">
        <name>Cu cation</name>
        <dbReference type="ChEBI" id="CHEBI:23378"/>
    </cofactor>
    <text evidence="18">Binds 4 Cu cations per monomer.</text>
</comment>
<evidence type="ECO:0000259" key="22">
    <source>
        <dbReference type="PROSITE" id="PS50011"/>
    </source>
</evidence>
<keyword evidence="7 21" id="KW-0812">Transmembrane</keyword>
<evidence type="ECO:0000256" key="7">
    <source>
        <dbReference type="ARBA" id="ARBA00022692"/>
    </source>
</evidence>
<comment type="caution">
    <text evidence="23">The sequence shown here is derived from an EMBL/GenBank/DDBJ whole genome shotgun (WGS) entry which is preliminary data.</text>
</comment>
<evidence type="ECO:0000256" key="10">
    <source>
        <dbReference type="ARBA" id="ARBA00022737"/>
    </source>
</evidence>
<evidence type="ECO:0000256" key="11">
    <source>
        <dbReference type="ARBA" id="ARBA00022989"/>
    </source>
</evidence>
<keyword evidence="19" id="KW-0175">Coiled coil</keyword>
<accession>A0ABQ8BSE8</accession>
<dbReference type="InterPro" id="IPR033138">
    <property type="entry name" value="Cu_oxidase_CS"/>
</dbReference>
<dbReference type="Gene3D" id="3.30.200.20">
    <property type="entry name" value="Phosphorylase Kinase, domain 1"/>
    <property type="match status" value="1"/>
</dbReference>
<evidence type="ECO:0000256" key="18">
    <source>
        <dbReference type="RuleBase" id="RU361119"/>
    </source>
</evidence>
<organism evidence="23 24">
    <name type="scientific">Brassica napus</name>
    <name type="common">Rape</name>
    <dbReference type="NCBI Taxonomy" id="3708"/>
    <lineage>
        <taxon>Eukaryota</taxon>
        <taxon>Viridiplantae</taxon>
        <taxon>Streptophyta</taxon>
        <taxon>Embryophyta</taxon>
        <taxon>Tracheophyta</taxon>
        <taxon>Spermatophyta</taxon>
        <taxon>Magnoliopsida</taxon>
        <taxon>eudicotyledons</taxon>
        <taxon>Gunneridae</taxon>
        <taxon>Pentapetalae</taxon>
        <taxon>rosids</taxon>
        <taxon>malvids</taxon>
        <taxon>Brassicales</taxon>
        <taxon>Brassicaceae</taxon>
        <taxon>Brassiceae</taxon>
        <taxon>Brassica</taxon>
    </lineage>
</organism>
<dbReference type="InterPro" id="IPR055801">
    <property type="entry name" value="DUF7377"/>
</dbReference>
<keyword evidence="12 18" id="KW-0560">Oxidoreductase</keyword>
<evidence type="ECO:0000256" key="16">
    <source>
        <dbReference type="ARBA" id="ARBA00023185"/>
    </source>
</evidence>
<comment type="similarity">
    <text evidence="3 18">Belongs to the multicopper oxidase family.</text>
</comment>
<evidence type="ECO:0000256" key="5">
    <source>
        <dbReference type="ARBA" id="ARBA00022523"/>
    </source>
</evidence>
<dbReference type="NCBIfam" id="TIGR03389">
    <property type="entry name" value="laccase"/>
    <property type="match status" value="1"/>
</dbReference>
<dbReference type="EC" id="1.10.3.2" evidence="4 18"/>
<dbReference type="PANTHER" id="PTHR46084">
    <property type="entry name" value="PROTEIN MALE DISCOVERER 2"/>
    <property type="match status" value="1"/>
</dbReference>
<evidence type="ECO:0000256" key="1">
    <source>
        <dbReference type="ARBA" id="ARBA00000349"/>
    </source>
</evidence>
<dbReference type="PROSITE" id="PS00079">
    <property type="entry name" value="MULTICOPPER_OXIDASE1"/>
    <property type="match status" value="1"/>
</dbReference>
<dbReference type="PROSITE" id="PS00080">
    <property type="entry name" value="MULTICOPPER_OXIDASE2"/>
    <property type="match status" value="1"/>
</dbReference>
<evidence type="ECO:0000256" key="21">
    <source>
        <dbReference type="SAM" id="Phobius"/>
    </source>
</evidence>
<dbReference type="Proteomes" id="UP000824890">
    <property type="component" value="Unassembled WGS sequence"/>
</dbReference>
<reference evidence="23 24" key="1">
    <citation type="submission" date="2021-05" db="EMBL/GenBank/DDBJ databases">
        <title>Genome Assembly of Synthetic Allotetraploid Brassica napus Reveals Homoeologous Exchanges between Subgenomes.</title>
        <authorList>
            <person name="Davis J.T."/>
        </authorList>
    </citation>
    <scope>NUCLEOTIDE SEQUENCE [LARGE SCALE GENOMIC DNA]</scope>
    <source>
        <strain evidence="24">cv. Da-Ae</strain>
        <tissue evidence="23">Seedling</tissue>
    </source>
</reference>
<dbReference type="Pfam" id="PF07731">
    <property type="entry name" value="Cu-oxidase_2"/>
    <property type="match status" value="1"/>
</dbReference>
<keyword evidence="9" id="KW-0732">Signal</keyword>
<dbReference type="InterPro" id="IPR034289">
    <property type="entry name" value="CuRO_3_LCC"/>
</dbReference>
<dbReference type="CDD" id="cd13875">
    <property type="entry name" value="CuRO_2_LCC_plant"/>
    <property type="match status" value="1"/>
</dbReference>
<dbReference type="InterPro" id="IPR034285">
    <property type="entry name" value="CuRO_2_LCC"/>
</dbReference>
<dbReference type="EMBL" id="JAGKQM010000010">
    <property type="protein sequence ID" value="KAH0907737.1"/>
    <property type="molecule type" value="Genomic_DNA"/>
</dbReference>
<protein>
    <recommendedName>
        <fullName evidence="4 18">Laccase</fullName>
        <ecNumber evidence="4 18">1.10.3.2</ecNumber>
    </recommendedName>
    <alternativeName>
        <fullName evidence="18">Benzenediol:oxygen oxidoreductase</fullName>
    </alternativeName>
    <alternativeName>
        <fullName evidence="18">Diphenol oxidase</fullName>
    </alternativeName>
    <alternativeName>
        <fullName evidence="18">Urishiol oxidase</fullName>
    </alternativeName>
</protein>
<dbReference type="InterPro" id="IPR001117">
    <property type="entry name" value="Cu-oxidase_2nd"/>
</dbReference>
<dbReference type="InterPro" id="IPR017761">
    <property type="entry name" value="Laccase"/>
</dbReference>
<dbReference type="CDD" id="cd13897">
    <property type="entry name" value="CuRO_3_LCC_plant"/>
    <property type="match status" value="1"/>
</dbReference>
<dbReference type="SUPFAM" id="SSF52058">
    <property type="entry name" value="L domain-like"/>
    <property type="match status" value="1"/>
</dbReference>
<dbReference type="InterPro" id="IPR011706">
    <property type="entry name" value="Cu-oxidase_C"/>
</dbReference>
<evidence type="ECO:0000313" key="23">
    <source>
        <dbReference type="EMBL" id="KAH0907737.1"/>
    </source>
</evidence>
<dbReference type="InterPro" id="IPR001245">
    <property type="entry name" value="Ser-Thr/Tyr_kinase_cat_dom"/>
</dbReference>
<feature type="region of interest" description="Disordered" evidence="20">
    <location>
        <begin position="915"/>
        <end position="1009"/>
    </location>
</feature>
<evidence type="ECO:0000256" key="4">
    <source>
        <dbReference type="ARBA" id="ARBA00012297"/>
    </source>
</evidence>
<comment type="function">
    <text evidence="18">Lignin degradation and detoxification of lignin-derived products.</text>
</comment>
<feature type="compositionally biased region" description="Pro residues" evidence="20">
    <location>
        <begin position="934"/>
        <end position="947"/>
    </location>
</feature>
<sequence>MSQLEKQMEKLEKQMSHVSSKKASLVNAEVHFHEFIMRNPWADGPEYITQCPIKPGGSYTYRFNIEEQEGTLWWHAHSRWLRATVYGALIIRPPLSSPHYPFPVLPKREFTLLLGEWWDRNPMDVLNMAQFTGAAPNVSDAFTINGQPGDFYRCSSQETLRFLVGSGETVLLRVINSGLNQELFFGVANHKLTVVAADASYTKPFSTNVIMLGPGQTTDVLLTADQPPAHYYMAAHAYNSANAPFDNTTTTAILEYKDAPCVTSQSQARAIPAQLPGFNDTATAAAFTAQMKSPSKVEVPLEVDEDLFFTVGLGLFNCPTPNTQRCQGPNGTRFTASINNVSFVFPKRNSIMQAYYQGTPAGVFTTDFPPVPPTTFDYTGNVSRGLWQPTRGTKAYKLKYKSKVQVILQDTSIVTIENHPMHLHGYEFYVVGTGIGNFNANKDTSSFNLIDPPRRNTIGTPPGGWIAIRFVADNPGVWLMHCHIDAHIFWGLAMVFLVENGEGHLQSVQSPPLDLPQSMTSVLECWSNRGASERADDDLVDQVLMCSDDRSESLTAAPRFDQTSSAMQKRFQRLGRNVSDAIASLKSSLSLDSARENQNASTGGGGRKLVWANVVRSLAKMYPGSQLPEKLVSNLRKHYDSLPLSYSQAGFDMKEVFGHIKLIEQACGDDESPVFVIQEVCDEDSVFKLTFASTCSLSWSTVSAYFDSALICCKNVQIFEKKGLTLGVVLLLVECGGEKLFKNKVENALRSAVRKPKSTSVKLPFGLCGCQEQRAGGGEFGDVDEESVDQCYGQDGPNTRIQIEMPPLNSKLEQLQLRQSMRSDQRWSLLSIIFLLFFLPHNLTFGLCFSTEEDLSLQGTLAPELGNLTHLKSLILRNNSFSGEVPKEVADLQELEVLDLCDNNFGQPFPFTSNGRKLLQIAPPGQDPGLGNASPPPPLPSPPPPLSSPESSFDLRFPPPPPLSRGESPPTGSPAVLPPQAQPPPFPPPQAQPPPFPPPPAQPPPVSPLALPPAHLPAIKKKKSYKLFIIVGVLVGVLGVMGALVAFFLLRNQKVITIKPSATRSTGHLQDVGITGVPKLKLSELETACEDFSNIISSTSSNATIYKGTLSTGSEIAVLSIASGSLQDWSADLETQFQQKIQRLSLVDHKNFLNVIGYCREDEPFNRMLVFEYAPYGSLFEHLHDQDAEHLDWPMRLRIAMGIAYCAQHMHNLNPKPISQANLNSSSVYLTTDYAAKVADFTFLASTPIDPKTSYVLSFGVILHEIITGKIPEDPDSPIKETKPARELVDPTLKSFDENVLQKMWEVVIECLNQRLEMKEVVAKLREITGITEEAALPRLSPAWWAELEIISTEV</sequence>
<evidence type="ECO:0000256" key="19">
    <source>
        <dbReference type="SAM" id="Coils"/>
    </source>
</evidence>
<evidence type="ECO:0000256" key="8">
    <source>
        <dbReference type="ARBA" id="ARBA00022723"/>
    </source>
</evidence>
<keyword evidence="14 21" id="KW-0472">Membrane</keyword>
<dbReference type="InterPro" id="IPR002355">
    <property type="entry name" value="Cu_oxidase_Cu_BS"/>
</dbReference>
<dbReference type="InterPro" id="IPR000719">
    <property type="entry name" value="Prot_kinase_dom"/>
</dbReference>
<keyword evidence="8 18" id="KW-0479">Metal-binding</keyword>
<dbReference type="InterPro" id="IPR011707">
    <property type="entry name" value="Cu-oxidase-like_N"/>
</dbReference>
<keyword evidence="24" id="KW-1185">Reference proteome</keyword>
<proteinExistence type="inferred from homology"/>
<dbReference type="Gene3D" id="1.10.510.10">
    <property type="entry name" value="Transferase(Phosphotransferase) domain 1"/>
    <property type="match status" value="2"/>
</dbReference>
<dbReference type="Pfam" id="PF00394">
    <property type="entry name" value="Cu-oxidase"/>
    <property type="match status" value="1"/>
</dbReference>
<dbReference type="SUPFAM" id="SSF49503">
    <property type="entry name" value="Cupredoxins"/>
    <property type="match status" value="3"/>
</dbReference>
<keyword evidence="11 21" id="KW-1133">Transmembrane helix</keyword>
<comment type="subcellular location">
    <subcellularLocation>
        <location evidence="17">Endomembrane system</location>
        <topology evidence="17">Single-pass type I membrane protein</topology>
    </subcellularLocation>
    <subcellularLocation>
        <location evidence="2 18">Secreted</location>
        <location evidence="2 18">Extracellular space</location>
        <location evidence="2 18">Apoplast</location>
    </subcellularLocation>
</comment>
<dbReference type="Pfam" id="PF07714">
    <property type="entry name" value="PK_Tyr_Ser-Thr"/>
    <property type="match status" value="1"/>
</dbReference>
<keyword evidence="13 18" id="KW-0186">Copper</keyword>
<dbReference type="Pfam" id="PF07732">
    <property type="entry name" value="Cu-oxidase_3"/>
    <property type="match status" value="1"/>
</dbReference>